<reference evidence="1 2" key="1">
    <citation type="submission" date="2019-08" db="EMBL/GenBank/DDBJ databases">
        <title>In-depth cultivation of the pig gut microbiome towards novel bacterial diversity and tailored functional studies.</title>
        <authorList>
            <person name="Wylensek D."/>
            <person name="Hitch T.C.A."/>
            <person name="Clavel T."/>
        </authorList>
    </citation>
    <scope>NUCLEOTIDE SEQUENCE [LARGE SCALE GENOMIC DNA]</scope>
    <source>
        <strain evidence="1 2">LKV-178-WT-2A</strain>
    </source>
</reference>
<organism evidence="1 2">
    <name type="scientific">Hallella mizrahii</name>
    <dbReference type="NCBI Taxonomy" id="2606637"/>
    <lineage>
        <taxon>Bacteria</taxon>
        <taxon>Pseudomonadati</taxon>
        <taxon>Bacteroidota</taxon>
        <taxon>Bacteroidia</taxon>
        <taxon>Bacteroidales</taxon>
        <taxon>Prevotellaceae</taxon>
        <taxon>Hallella</taxon>
    </lineage>
</organism>
<dbReference type="SUPFAM" id="SSF142906">
    <property type="entry name" value="YjbR-like"/>
    <property type="match status" value="1"/>
</dbReference>
<keyword evidence="2" id="KW-1185">Reference proteome</keyword>
<dbReference type="InterPro" id="IPR007351">
    <property type="entry name" value="YjbR"/>
</dbReference>
<dbReference type="InterPro" id="IPR038056">
    <property type="entry name" value="YjbR-like_sf"/>
</dbReference>
<dbReference type="AlphaFoldDB" id="A0A7K0KHE1"/>
<keyword evidence="1" id="KW-0238">DNA-binding</keyword>
<dbReference type="InterPro" id="IPR058532">
    <property type="entry name" value="YjbR/MT2646/Rv2570-like"/>
</dbReference>
<dbReference type="Proteomes" id="UP000438914">
    <property type="component" value="Unassembled WGS sequence"/>
</dbReference>
<proteinExistence type="predicted"/>
<sequence>MNIEELHEYCISLEAVEEKFPFAKIKGGESVLVFYVCNHMFAMVDISDGNLVNVKCQTERLVDLREHYDWADKPSHMNDKYWLGLHINTTPIDMAKELISNSYSIVKKKYTKKKR</sequence>
<protein>
    <submittedName>
        <fullName evidence="1">MmcQ/YjbR family DNA-binding protein</fullName>
    </submittedName>
</protein>
<dbReference type="RefSeq" id="WP_154534874.1">
    <property type="nucleotide sequence ID" value="NZ_VUNG01000033.1"/>
</dbReference>
<dbReference type="PANTHER" id="PTHR35145">
    <property type="entry name" value="CYTOPLASMIC PROTEIN-RELATED"/>
    <property type="match status" value="1"/>
</dbReference>
<dbReference type="Gene3D" id="3.90.1150.30">
    <property type="match status" value="1"/>
</dbReference>
<dbReference type="Pfam" id="PF04237">
    <property type="entry name" value="YjbR"/>
    <property type="match status" value="1"/>
</dbReference>
<dbReference type="PANTHER" id="PTHR35145:SF1">
    <property type="entry name" value="CYTOPLASMIC PROTEIN"/>
    <property type="match status" value="1"/>
</dbReference>
<gene>
    <name evidence="1" type="ORF">FYJ73_11535</name>
</gene>
<comment type="caution">
    <text evidence="1">The sequence shown here is derived from an EMBL/GenBank/DDBJ whole genome shotgun (WGS) entry which is preliminary data.</text>
</comment>
<dbReference type="EMBL" id="VUNG01000033">
    <property type="protein sequence ID" value="MST85289.1"/>
    <property type="molecule type" value="Genomic_DNA"/>
</dbReference>
<evidence type="ECO:0000313" key="1">
    <source>
        <dbReference type="EMBL" id="MST85289.1"/>
    </source>
</evidence>
<name>A0A7K0KHE1_9BACT</name>
<evidence type="ECO:0000313" key="2">
    <source>
        <dbReference type="Proteomes" id="UP000438914"/>
    </source>
</evidence>
<accession>A0A7K0KHE1</accession>
<dbReference type="GO" id="GO:0003677">
    <property type="term" value="F:DNA binding"/>
    <property type="evidence" value="ECO:0007669"/>
    <property type="project" value="UniProtKB-KW"/>
</dbReference>